<dbReference type="Pfam" id="PF12770">
    <property type="entry name" value="CHAT"/>
    <property type="match status" value="1"/>
</dbReference>
<reference evidence="4 5" key="1">
    <citation type="submission" date="2017-06" db="EMBL/GenBank/DDBJ databases">
        <title>Azoarcus sp. TSNA42 complete genome sequence.</title>
        <authorList>
            <person name="Woo J.-H."/>
            <person name="Kim H.-S."/>
        </authorList>
    </citation>
    <scope>NUCLEOTIDE SEQUENCE [LARGE SCALE GENOMIC DNA]</scope>
    <source>
        <strain evidence="4 5">TSNA42</strain>
    </source>
</reference>
<dbReference type="RefSeq" id="WP_108975311.1">
    <property type="nucleotide sequence ID" value="NZ_CP022188.1"/>
</dbReference>
<dbReference type="InterPro" id="IPR055803">
    <property type="entry name" value="DUF7379"/>
</dbReference>
<dbReference type="Proteomes" id="UP000244902">
    <property type="component" value="Chromosome"/>
</dbReference>
<dbReference type="SUPFAM" id="SSF53474">
    <property type="entry name" value="alpha/beta-Hydrolases"/>
    <property type="match status" value="2"/>
</dbReference>
<sequence>MADPITTARIRFPVAASRADAPATPNLTLPAALTRPASRSDRAPTPLIDNVEVLGSWDLAPARRSADASQQAEISEDTTLLALEAADGTTIFMRTDALAERIAQVQPDALLPDGSIDFARFRDRDATTRGLGDWIWRRVIALRLKPDGIIDLAQEKAREWLGDKAGNAAMEVATLAGTKALMWAIESQLAGEPGLYHWRTSAALQPTDRCTADDARLAPLAAGGAAALVFIHGTASHTLGGFGDLVCSREWKALTRSFGDQVYGYEHRTFSESPIDNAIALLEVLPPGARLNLVTHSRGGLVGDLLCLAPPPPGGTDANLERLIRSYQRMPRTEELEAEEANPALREARLAFVADEQARLRRLVSLLQQKRPVIERYVRVASPARGTALLSDNLDVFLSGLLALVRKLGSVAIGAAAGALATPVAGEAARRASDKALKCLARVVTEVAQNRVQPQLVPGIEAMLPEAPMGMLLGSAASVPGVRMAIIAGDIEGGNLLKRIGVMFTDWMFFDQARNDLVVDTASMYGGVALAAKARAIFVRGAEVSHFSYFRDATLTEGQPLPQALREWLQAGPQDTLPRWKPMFDLAPAPARLRGEREKVAPNTRPVVVYLPGIMGSELTANGDGVWLSFLSMGFGGLARIAIDSGETVKPDDVVRLAYGKLKDHLHDRHYVETFTYDWRQPLTKLGPRFAETLADILARHPDQPVRILAHSMGGLVVRAAFAQDASLWERIVARDGGRLVMMGTPNHGAHLMVQTLFGLSDTIRMLARLDTRHAMPEVLKIIGAFQGAINLLPAPDFVDAGGYAGEQFYRADEWERLAAFNNDFWFGKRLCGRPSAAALDATRSIWVALADTAWMRHKPERLHYVYGKADATPCGLMEQRRPDGSTLNLLIAETPFGDGSVTWRSGKLSAIPADNCWLMPVDHTGLANTPKYFADIDALLEGRQPALKRLPQTRGDETGAGAARTRRAGPPPGWPGEDEAILNILGGHPEVGEAPVPKATLKVRVAARDLRFVHVPVLCGHYRDDPIAGAEWAIDSCLVNGALTHRKQLGIHSGELGGATIVLMPRSIEERKRQTGRGAVVVGLGPMGKLAAAGVTEAVRAGVLRYLLHAGDRYGEECALQPEQVSATTPLALPLASVLIGSNSAAQLEIEESVKAVVLGVLFANRDFNRSRAARGEREVRVTRLELIELYLDTAISAAHAVRKLEHTLERELQQVDTQLEAASELHFGMGMRQRLYIGNSGSYWPRLQVTDADRDESNCDEACYVPRIANPIPPHILTRILKVYGCGGDQPGTLPITGMDLPPDTRPARRLRFTYMGEKARAESVSPVRQPGAVETLIDETLGSYASTQYTPGSGFGNTLFQLLVPLEFKSAARKTDRLMLVVDQTTANLPWELLETDGAPMVLKTRMVRQFVTSEFRREVIRPDGLNACVISNPSTEGYHAQFGGPDWTPRIGADGKPEPDRLPSLPGAAEEGEAIIAALERANYTVTHAPPDCRASDVFTRLFSGSWRIVVINAHGIFGKRARDGSYRSGVVLSDGLLLSAREIDLMETVPELVFINCCHLAKGSSGGGRLAAGLSQELISMGVRCIVAAGWEVRDDAAKLFATRFFEQMLEHGASFGDAVHRARKDTFAEYDDCNTWGAYQAYGDPDFRLRHVHREPTDNYPLTAPEELLDWLEQRHLDAHIQNANSVRFSELQQRIDARFAALPEGWKLRADVQQALGRLLADYPLKDSFAGAHAAYLNAVRADSSDMKVPFSAIEQLINLESREAERLCNPGPEQNLKAASALADSAVRRAQALAGFAACTNAGSDVANGSKATPAPNMERMAITGSAYKRQAIVLLRGGAKWDEISTVLQAARDAYQSGEGQPGPSPWNPYACINRLQLDALVTRPSSRREDPTPLIETCQLAARGNFELSYKFFDAVASADATLAAWLLGVRQAGDRRDRQHDAAVLVEAYRAALVQVAHSPRELDSVLGQIRLLAEFLARRNISGDATRVKVLTALVERLAEAP</sequence>
<evidence type="ECO:0000259" key="3">
    <source>
        <dbReference type="Pfam" id="PF24096"/>
    </source>
</evidence>
<feature type="domain" description="CHAT" evidence="2">
    <location>
        <begin position="1359"/>
        <end position="1650"/>
    </location>
</feature>
<protein>
    <recommendedName>
        <fullName evidence="6">CHAT domain-containing protein</fullName>
    </recommendedName>
</protein>
<dbReference type="PANTHER" id="PTHR37946:SF1">
    <property type="entry name" value="SLL1969 PROTEIN"/>
    <property type="match status" value="1"/>
</dbReference>
<evidence type="ECO:0000313" key="5">
    <source>
        <dbReference type="Proteomes" id="UP000244902"/>
    </source>
</evidence>
<dbReference type="PANTHER" id="PTHR37946">
    <property type="entry name" value="SLL1969 PROTEIN"/>
    <property type="match status" value="1"/>
</dbReference>
<proteinExistence type="predicted"/>
<organism evidence="4 5">
    <name type="scientific">Parazoarcus communis</name>
    <dbReference type="NCBI Taxonomy" id="41977"/>
    <lineage>
        <taxon>Bacteria</taxon>
        <taxon>Pseudomonadati</taxon>
        <taxon>Pseudomonadota</taxon>
        <taxon>Betaproteobacteria</taxon>
        <taxon>Rhodocyclales</taxon>
        <taxon>Zoogloeaceae</taxon>
        <taxon>Parazoarcus</taxon>
    </lineage>
</organism>
<dbReference type="Pfam" id="PF24096">
    <property type="entry name" value="DUF7379"/>
    <property type="match status" value="1"/>
</dbReference>
<evidence type="ECO:0000313" key="4">
    <source>
        <dbReference type="EMBL" id="AWI81148.1"/>
    </source>
</evidence>
<feature type="domain" description="DUF7379" evidence="3">
    <location>
        <begin position="228"/>
        <end position="310"/>
    </location>
</feature>
<accession>A0A2U8H673</accession>
<feature type="region of interest" description="Disordered" evidence="1">
    <location>
        <begin position="952"/>
        <end position="976"/>
    </location>
</feature>
<gene>
    <name evidence="4" type="ORF">CEW87_18330</name>
</gene>
<evidence type="ECO:0000256" key="1">
    <source>
        <dbReference type="SAM" id="MobiDB-lite"/>
    </source>
</evidence>
<dbReference type="EMBL" id="CP022188">
    <property type="protein sequence ID" value="AWI81148.1"/>
    <property type="molecule type" value="Genomic_DNA"/>
</dbReference>
<name>A0A2U8H673_9RHOO</name>
<evidence type="ECO:0000259" key="2">
    <source>
        <dbReference type="Pfam" id="PF12770"/>
    </source>
</evidence>
<dbReference type="Gene3D" id="3.40.50.1820">
    <property type="entry name" value="alpha/beta hydrolase"/>
    <property type="match status" value="1"/>
</dbReference>
<dbReference type="OrthoDB" id="869379at2"/>
<dbReference type="InterPro" id="IPR024983">
    <property type="entry name" value="CHAT_dom"/>
</dbReference>
<dbReference type="InterPro" id="IPR029058">
    <property type="entry name" value="AB_hydrolase_fold"/>
</dbReference>
<evidence type="ECO:0008006" key="6">
    <source>
        <dbReference type="Google" id="ProtNLM"/>
    </source>
</evidence>